<feature type="compositionally biased region" description="Basic and acidic residues" evidence="1">
    <location>
        <begin position="272"/>
        <end position="301"/>
    </location>
</feature>
<sequence>MAPPSTCRKHSSVAWKPPGLHKNRAKVRVVDASADVSTEDEHFTIVEVTLPTVESLPGSTSPTASENNSVIDLTSTALPEVEGATSTTDATDLTLTSRASAAPTAVQPATRQVLPFKRTANRASKTTSQQKAKGVAVAEAEKNGQRPEADADCALDAECGDGGAEGEDGPVTSKTRKKRVSYSMREDCMVIAEVLVVHGVFNRENESKAECWVRMTKRLTDVVLCKDITPDGLRKHIEKLEKVYRKAANADRALSGREPKKTADQEELEELMRRNVKHKENEDLEKAERKESKRKKTETDRIGGAAIRDAALSVERPHKMKETRKKSDPFAFLKELIESYENLRRKRLENVRNAT</sequence>
<name>A0A2P4XVM5_9STRA</name>
<dbReference type="AlphaFoldDB" id="A0A2P4XVM5"/>
<gene>
    <name evidence="2" type="ORF">PHPALM_14105</name>
</gene>
<dbReference type="Proteomes" id="UP000237271">
    <property type="component" value="Unassembled WGS sequence"/>
</dbReference>
<accession>A0A2P4XVM5</accession>
<feature type="region of interest" description="Disordered" evidence="1">
    <location>
        <begin position="272"/>
        <end position="326"/>
    </location>
</feature>
<comment type="caution">
    <text evidence="2">The sequence shown here is derived from an EMBL/GenBank/DDBJ whole genome shotgun (WGS) entry which is preliminary data.</text>
</comment>
<evidence type="ECO:0000313" key="2">
    <source>
        <dbReference type="EMBL" id="POM69601.1"/>
    </source>
</evidence>
<evidence type="ECO:0000313" key="3">
    <source>
        <dbReference type="Proteomes" id="UP000237271"/>
    </source>
</evidence>
<proteinExistence type="predicted"/>
<dbReference type="EMBL" id="NCKW01007841">
    <property type="protein sequence ID" value="POM69601.1"/>
    <property type="molecule type" value="Genomic_DNA"/>
</dbReference>
<protein>
    <submittedName>
        <fullName evidence="2">Uncharacterized protein</fullName>
    </submittedName>
</protein>
<evidence type="ECO:0000256" key="1">
    <source>
        <dbReference type="SAM" id="MobiDB-lite"/>
    </source>
</evidence>
<dbReference type="OrthoDB" id="108950at2759"/>
<reference evidence="2 3" key="1">
    <citation type="journal article" date="2017" name="Genome Biol. Evol.">
        <title>Phytophthora megakarya and P. palmivora, closely related causal agents of cacao black pod rot, underwent increases in genome sizes and gene numbers by different mechanisms.</title>
        <authorList>
            <person name="Ali S.S."/>
            <person name="Shao J."/>
            <person name="Lary D.J."/>
            <person name="Kronmiller B."/>
            <person name="Shen D."/>
            <person name="Strem M.D."/>
            <person name="Amoako-Attah I."/>
            <person name="Akrofi A.Y."/>
            <person name="Begoude B.A."/>
            <person name="Ten Hoopen G.M."/>
            <person name="Coulibaly K."/>
            <person name="Kebe B.I."/>
            <person name="Melnick R.L."/>
            <person name="Guiltinan M.J."/>
            <person name="Tyler B.M."/>
            <person name="Meinhardt L.W."/>
            <person name="Bailey B.A."/>
        </authorList>
    </citation>
    <scope>NUCLEOTIDE SEQUENCE [LARGE SCALE GENOMIC DNA]</scope>
    <source>
        <strain evidence="3">sbr112.9</strain>
    </source>
</reference>
<organism evidence="2 3">
    <name type="scientific">Phytophthora palmivora</name>
    <dbReference type="NCBI Taxonomy" id="4796"/>
    <lineage>
        <taxon>Eukaryota</taxon>
        <taxon>Sar</taxon>
        <taxon>Stramenopiles</taxon>
        <taxon>Oomycota</taxon>
        <taxon>Peronosporomycetes</taxon>
        <taxon>Peronosporales</taxon>
        <taxon>Peronosporaceae</taxon>
        <taxon>Phytophthora</taxon>
    </lineage>
</organism>
<keyword evidence="3" id="KW-1185">Reference proteome</keyword>